<evidence type="ECO:0000256" key="14">
    <source>
        <dbReference type="ARBA" id="ARBA00047364"/>
    </source>
</evidence>
<evidence type="ECO:0000256" key="4">
    <source>
        <dbReference type="ARBA" id="ARBA00022490"/>
    </source>
</evidence>
<evidence type="ECO:0000256" key="8">
    <source>
        <dbReference type="ARBA" id="ARBA00022741"/>
    </source>
</evidence>
<evidence type="ECO:0000256" key="13">
    <source>
        <dbReference type="ARBA" id="ARBA00023146"/>
    </source>
</evidence>
<dbReference type="Gene3D" id="1.10.730.10">
    <property type="entry name" value="Isoleucyl-tRNA Synthetase, Domain 1"/>
    <property type="match status" value="1"/>
</dbReference>
<evidence type="ECO:0000256" key="11">
    <source>
        <dbReference type="ARBA" id="ARBA00022884"/>
    </source>
</evidence>
<feature type="domain" description="TRNA-binding" evidence="16">
    <location>
        <begin position="602"/>
        <end position="702"/>
    </location>
</feature>
<dbReference type="RefSeq" id="WP_166150635.1">
    <property type="nucleotide sequence ID" value="NZ_JAAOIW010000004.1"/>
</dbReference>
<evidence type="ECO:0000256" key="3">
    <source>
        <dbReference type="ARBA" id="ARBA00011738"/>
    </source>
</evidence>
<dbReference type="InterPro" id="IPR041872">
    <property type="entry name" value="Anticodon_Met"/>
</dbReference>
<keyword evidence="10 15" id="KW-0067">ATP-binding</keyword>
<proteinExistence type="inferred from homology"/>
<dbReference type="SUPFAM" id="SSF52374">
    <property type="entry name" value="Nucleotidylyl transferase"/>
    <property type="match status" value="1"/>
</dbReference>
<dbReference type="SUPFAM" id="SSF47323">
    <property type="entry name" value="Anticodon-binding domain of a subclass of class I aminoacyl-tRNA synthetases"/>
    <property type="match status" value="1"/>
</dbReference>
<dbReference type="InterPro" id="IPR015413">
    <property type="entry name" value="Methionyl/Leucyl_tRNA_Synth"/>
</dbReference>
<evidence type="ECO:0000256" key="15">
    <source>
        <dbReference type="HAMAP-Rule" id="MF_01228"/>
    </source>
</evidence>
<dbReference type="NCBIfam" id="TIGR00398">
    <property type="entry name" value="metG"/>
    <property type="match status" value="1"/>
</dbReference>
<comment type="caution">
    <text evidence="17">The sequence shown here is derived from an EMBL/GenBank/DDBJ whole genome shotgun (WGS) entry which is preliminary data.</text>
</comment>
<dbReference type="PRINTS" id="PR01041">
    <property type="entry name" value="TRNASYNTHMET"/>
</dbReference>
<dbReference type="InterPro" id="IPR032678">
    <property type="entry name" value="tRNA-synt_1_cat_dom"/>
</dbReference>
<organism evidence="17 18">
    <name type="scientific">Paenibacillus agricola</name>
    <dbReference type="NCBI Taxonomy" id="2716264"/>
    <lineage>
        <taxon>Bacteria</taxon>
        <taxon>Bacillati</taxon>
        <taxon>Bacillota</taxon>
        <taxon>Bacilli</taxon>
        <taxon>Bacillales</taxon>
        <taxon>Paenibacillaceae</taxon>
        <taxon>Paenibacillus</taxon>
    </lineage>
</organism>
<evidence type="ECO:0000256" key="7">
    <source>
        <dbReference type="ARBA" id="ARBA00022723"/>
    </source>
</evidence>
<dbReference type="EMBL" id="JAAOIW010000004">
    <property type="protein sequence ID" value="NHN31065.1"/>
    <property type="molecule type" value="Genomic_DNA"/>
</dbReference>
<gene>
    <name evidence="15 17" type="primary">metG</name>
    <name evidence="17" type="ORF">G9U52_14595</name>
</gene>
<comment type="function">
    <text evidence="1 15">Is required not only for elongation of protein synthesis but also for the initiation of all mRNA translation through initiator tRNA(fMet) aminoacylation.</text>
</comment>
<evidence type="ECO:0000256" key="12">
    <source>
        <dbReference type="ARBA" id="ARBA00022917"/>
    </source>
</evidence>
<evidence type="ECO:0000313" key="17">
    <source>
        <dbReference type="EMBL" id="NHN31065.1"/>
    </source>
</evidence>
<comment type="caution">
    <text evidence="15">Lacks conserved residue(s) required for the propagation of feature annotation.</text>
</comment>
<dbReference type="SUPFAM" id="SSF50249">
    <property type="entry name" value="Nucleic acid-binding proteins"/>
    <property type="match status" value="1"/>
</dbReference>
<comment type="catalytic activity">
    <reaction evidence="14 15">
        <text>tRNA(Met) + L-methionine + ATP = L-methionyl-tRNA(Met) + AMP + diphosphate</text>
        <dbReference type="Rhea" id="RHEA:13481"/>
        <dbReference type="Rhea" id="RHEA-COMP:9667"/>
        <dbReference type="Rhea" id="RHEA-COMP:9698"/>
        <dbReference type="ChEBI" id="CHEBI:30616"/>
        <dbReference type="ChEBI" id="CHEBI:33019"/>
        <dbReference type="ChEBI" id="CHEBI:57844"/>
        <dbReference type="ChEBI" id="CHEBI:78442"/>
        <dbReference type="ChEBI" id="CHEBI:78530"/>
        <dbReference type="ChEBI" id="CHEBI:456215"/>
        <dbReference type="EC" id="6.1.1.10"/>
    </reaction>
</comment>
<dbReference type="Pfam" id="PF09334">
    <property type="entry name" value="tRNA-synt_1g"/>
    <property type="match status" value="1"/>
</dbReference>
<keyword evidence="6 15" id="KW-0436">Ligase</keyword>
<keyword evidence="8 15" id="KW-0547">Nucleotide-binding</keyword>
<dbReference type="CDD" id="cd00814">
    <property type="entry name" value="MetRS_core"/>
    <property type="match status" value="1"/>
</dbReference>
<dbReference type="EC" id="6.1.1.10" evidence="15"/>
<feature type="binding site" evidence="15">
    <location>
        <position position="130"/>
    </location>
    <ligand>
        <name>Zn(2+)</name>
        <dbReference type="ChEBI" id="CHEBI:29105"/>
    </ligand>
</feature>
<dbReference type="Pfam" id="PF01588">
    <property type="entry name" value="tRNA_bind"/>
    <property type="match status" value="1"/>
</dbReference>
<dbReference type="InterPro" id="IPR012340">
    <property type="entry name" value="NA-bd_OB-fold"/>
</dbReference>
<comment type="cofactor">
    <cofactor evidence="15">
        <name>Zn(2+)</name>
        <dbReference type="ChEBI" id="CHEBI:29105"/>
    </cofactor>
    <text evidence="15">Binds 1 zinc ion per subunit.</text>
</comment>
<dbReference type="PANTHER" id="PTHR43326:SF1">
    <property type="entry name" value="METHIONINE--TRNA LIGASE, MITOCHONDRIAL"/>
    <property type="match status" value="1"/>
</dbReference>
<comment type="subcellular location">
    <subcellularLocation>
        <location evidence="2 15">Cytoplasm</location>
    </subcellularLocation>
</comment>
<dbReference type="InterPro" id="IPR033911">
    <property type="entry name" value="MetRS_core"/>
</dbReference>
<reference evidence="17" key="1">
    <citation type="submission" date="2020-03" db="EMBL/GenBank/DDBJ databases">
        <title>Draft sequencing of Paenibacilllus sp. S3N08.</title>
        <authorList>
            <person name="Kim D.-U."/>
        </authorList>
    </citation>
    <scope>NUCLEOTIDE SEQUENCE</scope>
    <source>
        <strain evidence="17">S3N08</strain>
    </source>
</reference>
<keyword evidence="18" id="KW-1185">Reference proteome</keyword>
<dbReference type="CDD" id="cd07957">
    <property type="entry name" value="Anticodon_Ia_Met"/>
    <property type="match status" value="1"/>
</dbReference>
<keyword evidence="11 15" id="KW-0694">RNA-binding</keyword>
<protein>
    <recommendedName>
        <fullName evidence="15">Methionine--tRNA ligase</fullName>
        <ecNumber evidence="15">6.1.1.10</ecNumber>
    </recommendedName>
    <alternativeName>
        <fullName evidence="15">Methionyl-tRNA synthetase</fullName>
        <shortName evidence="15">MetRS</shortName>
    </alternativeName>
</protein>
<dbReference type="PROSITE" id="PS50886">
    <property type="entry name" value="TRBD"/>
    <property type="match status" value="1"/>
</dbReference>
<dbReference type="HAMAP" id="MF_01228">
    <property type="entry name" value="Met_tRNA_synth_type2"/>
    <property type="match status" value="1"/>
</dbReference>
<dbReference type="InterPro" id="IPR014729">
    <property type="entry name" value="Rossmann-like_a/b/a_fold"/>
</dbReference>
<dbReference type="InterPro" id="IPR002547">
    <property type="entry name" value="tRNA-bd_dom"/>
</dbReference>
<dbReference type="Gene3D" id="2.170.220.10">
    <property type="match status" value="1"/>
</dbReference>
<feature type="binding site" evidence="15">
    <location>
        <position position="147"/>
    </location>
    <ligand>
        <name>Zn(2+)</name>
        <dbReference type="ChEBI" id="CHEBI:29105"/>
    </ligand>
</feature>
<dbReference type="GO" id="GO:0004825">
    <property type="term" value="F:methionine-tRNA ligase activity"/>
    <property type="evidence" value="ECO:0007669"/>
    <property type="project" value="UniProtKB-EC"/>
</dbReference>
<keyword evidence="7 15" id="KW-0479">Metal-binding</keyword>
<dbReference type="Pfam" id="PF19303">
    <property type="entry name" value="Anticodon_3"/>
    <property type="match status" value="1"/>
</dbReference>
<keyword evidence="4 15" id="KW-0963">Cytoplasm</keyword>
<dbReference type="InterPro" id="IPR014758">
    <property type="entry name" value="Met-tRNA_synth"/>
</dbReference>
<evidence type="ECO:0000256" key="10">
    <source>
        <dbReference type="ARBA" id="ARBA00022840"/>
    </source>
</evidence>
<name>A0ABX0JBG8_9BACL</name>
<feature type="short sequence motif" description="'KMSKS' region" evidence="15">
    <location>
        <begin position="300"/>
        <end position="304"/>
    </location>
</feature>
<dbReference type="Proteomes" id="UP001165962">
    <property type="component" value="Unassembled WGS sequence"/>
</dbReference>
<dbReference type="NCBIfam" id="NF008900">
    <property type="entry name" value="PRK12267.1"/>
    <property type="match status" value="1"/>
</dbReference>
<accession>A0ABX0JBG8</accession>
<dbReference type="PANTHER" id="PTHR43326">
    <property type="entry name" value="METHIONYL-TRNA SYNTHETASE"/>
    <property type="match status" value="1"/>
</dbReference>
<dbReference type="NCBIfam" id="TIGR00399">
    <property type="entry name" value="metG_C_term"/>
    <property type="match status" value="1"/>
</dbReference>
<dbReference type="InterPro" id="IPR004495">
    <property type="entry name" value="Met-tRNA-synth_bsu_C"/>
</dbReference>
<keyword evidence="5 15" id="KW-0820">tRNA-binding</keyword>
<feature type="binding site" evidence="15">
    <location>
        <position position="133"/>
    </location>
    <ligand>
        <name>Zn(2+)</name>
        <dbReference type="ChEBI" id="CHEBI:29105"/>
    </ligand>
</feature>
<keyword evidence="9 15" id="KW-0862">Zinc</keyword>
<keyword evidence="12 15" id="KW-0648">Protein biosynthesis</keyword>
<evidence type="ECO:0000256" key="2">
    <source>
        <dbReference type="ARBA" id="ARBA00004496"/>
    </source>
</evidence>
<comment type="subunit">
    <text evidence="3 15">Homodimer.</text>
</comment>
<dbReference type="InterPro" id="IPR023457">
    <property type="entry name" value="Met-tRNA_synth_2"/>
</dbReference>
<evidence type="ECO:0000256" key="5">
    <source>
        <dbReference type="ARBA" id="ARBA00022555"/>
    </source>
</evidence>
<feature type="binding site" evidence="15">
    <location>
        <position position="150"/>
    </location>
    <ligand>
        <name>Zn(2+)</name>
        <dbReference type="ChEBI" id="CHEBI:29105"/>
    </ligand>
</feature>
<evidence type="ECO:0000256" key="6">
    <source>
        <dbReference type="ARBA" id="ARBA00022598"/>
    </source>
</evidence>
<feature type="short sequence motif" description="'HIGH' region" evidence="15">
    <location>
        <begin position="15"/>
        <end position="25"/>
    </location>
</feature>
<keyword evidence="13 15" id="KW-0030">Aminoacyl-tRNA synthetase</keyword>
<comment type="similarity">
    <text evidence="15">Belongs to the class-I aminoacyl-tRNA synthetase family. MetG type 2A subfamily.</text>
</comment>
<dbReference type="InterPro" id="IPR001412">
    <property type="entry name" value="aa-tRNA-synth_I_CS"/>
</dbReference>
<dbReference type="Pfam" id="PF01406">
    <property type="entry name" value="tRNA-synt_1e"/>
    <property type="match status" value="1"/>
</dbReference>
<evidence type="ECO:0000259" key="16">
    <source>
        <dbReference type="PROSITE" id="PS50886"/>
    </source>
</evidence>
<dbReference type="Gene3D" id="3.40.50.620">
    <property type="entry name" value="HUPs"/>
    <property type="match status" value="1"/>
</dbReference>
<evidence type="ECO:0000256" key="9">
    <source>
        <dbReference type="ARBA" id="ARBA00022833"/>
    </source>
</evidence>
<dbReference type="Gene3D" id="2.40.50.140">
    <property type="entry name" value="Nucleic acid-binding proteins"/>
    <property type="match status" value="1"/>
</dbReference>
<dbReference type="CDD" id="cd02800">
    <property type="entry name" value="tRNA_bind_EcMetRS_like"/>
    <property type="match status" value="1"/>
</dbReference>
<evidence type="ECO:0000256" key="1">
    <source>
        <dbReference type="ARBA" id="ARBA00003314"/>
    </source>
</evidence>
<dbReference type="InterPro" id="IPR009080">
    <property type="entry name" value="tRNAsynth_Ia_anticodon-bd"/>
</dbReference>
<sequence length="702" mass="77793">MSEQKKSFYITTPIYYPSDKLHIGHAYTTVAGDAMSRYKRLRGYNVKYLTGTDEHGQKIERKALEKGVTPQQFVDDIVVGIKELWSKLDISYDIFIRTTDEHHKRAVEKIFTKLMEQDDIYLGTYEGWYCTPCESFFLENKLVDGKCPDCGRPVELIKEESYFFRMGKYVDRLLAYYEQNPDFIQPESRKNEMINNFIKPGLEDLAVSRTTFDWGIKVPKDPKHVIYVWIDALSNYITALGYGSDEDNKFQTFWPADVHLVGKEIVRFHTIYWPIMLMALDLPLPKKVFGHGWLLMKDGKMSKSKGNVVDPVMLLDRYGLDALRYYLLREVPFGSDGTFTPESFVERINFDLANDLGNLLSRTVAMIEKYFDGIVPAYEAGATEFDTVLLDTINQAIHKVEDSMETMEFSVALSAIWQMISRTNKYIDETQPWTLAKDESKRATLGSVLYVLAESLRISSVLLQPFLTQTPLKIWQQLGINDAALTTWDTVHQFGTLPAGTRVTKGLAMFPRLEVDKEVAFIAEAMGGGASAEKAAAGGSAAGTTVFAAGAGTAGTAQGANVQAAGAGQNAGQAAGNQIAAVKGATAAGKAEDGVAEISIDDFFKVEMRVAEVIAAEPVKGADKLLKLQLDLGTEQRQVVSGIAKFYTPEQMVGRKVICVINLKPVKLRGELSQGMILAASHGDQLTLVTISDALPNGSVVK</sequence>
<evidence type="ECO:0000313" key="18">
    <source>
        <dbReference type="Proteomes" id="UP001165962"/>
    </source>
</evidence>
<dbReference type="PROSITE" id="PS00178">
    <property type="entry name" value="AA_TRNA_LIGASE_I"/>
    <property type="match status" value="1"/>
</dbReference>